<keyword evidence="8 9" id="KW-0472">Membrane</keyword>
<evidence type="ECO:0000256" key="1">
    <source>
        <dbReference type="ARBA" id="ARBA00004141"/>
    </source>
</evidence>
<feature type="transmembrane region" description="Helical" evidence="9">
    <location>
        <begin position="579"/>
        <end position="598"/>
    </location>
</feature>
<feature type="transmembrane region" description="Helical" evidence="9">
    <location>
        <begin position="184"/>
        <end position="203"/>
    </location>
</feature>
<name>A0A410PAB6_9ROSI</name>
<dbReference type="PRINTS" id="PR01434">
    <property type="entry name" value="NADHDHGNASE5"/>
</dbReference>
<dbReference type="PANTHER" id="PTHR42829">
    <property type="entry name" value="NADH-UBIQUINONE OXIDOREDUCTASE CHAIN 5"/>
    <property type="match status" value="1"/>
</dbReference>
<keyword evidence="6 9" id="KW-1133">Transmembrane helix</keyword>
<comment type="subcellular location">
    <subcellularLocation>
        <location evidence="1">Membrane</location>
        <topology evidence="1">Multi-pass membrane protein</topology>
    </subcellularLocation>
</comment>
<feature type="transmembrane region" description="Helical" evidence="9">
    <location>
        <begin position="110"/>
        <end position="130"/>
    </location>
</feature>
<geneLocation type="chloroplast" evidence="11"/>
<evidence type="ECO:0000256" key="7">
    <source>
        <dbReference type="ARBA" id="ARBA00023027"/>
    </source>
</evidence>
<dbReference type="GO" id="GO:0003954">
    <property type="term" value="F:NADH dehydrogenase activity"/>
    <property type="evidence" value="ECO:0007669"/>
    <property type="project" value="TreeGrafter"/>
</dbReference>
<sequence>MTFFFINPFQQKRKQPVNKKQLINSEKKKKLLLFFLWNIYINISGSYLSFHFRFLCKKEWDFYFFRRQQKIFVVYGLSLVFCCQVKLRFFRLIKLFIKYIEVLSINTYGLGPSIMIFLSSSDTLLIHLLLLCKYKSLQLELWFLFIVTIICLMIKDIGDFFAYMTFFNTSMLGLVTSSNLIQIYIFWELVGMCSYLLIGFWFTRPIAASACQKAFVTNRVGDFGLLLGILGLYWITGSFEFRDLFDIFNNLIYNNEVNFFICYFVRPSIICRCGCKIRTIPTSCMVTRCHGRAYPYFSSYTCCYYGRCRNFSCSSPSSAFHSHTLHNECNIFNRYNNSIIRSDFSSCSKRYKEKFSLFYNVSIGLYDVSSRYGVLKSRFISFDYSCLFESLVVFRIRINYSFNGSYSWIFSRKKPEYGSYGRFKKACTNYQNCFFYSVHFLFVVFHPLLVFGPKMKFLMIVGCIRQFSQKKLVSQPDKPRFICFGFIYLLLTDIKMFVFKITVAKQETPSIQYLYGVKKSQNLLKRNFLYSIYKQLIIMKGLLFFSKTTYRIDSNVTNMPFITILPFDNRKTFFLSSRIGQYYAIFYACISSISFVCWSHRNSFQSRRKGFGSIINIVNSVYKSFTSKFKKFFRLVRIFNKFNLFGQSSVFRNIYSVLFIKALLFIFTKLERTKFRCKKRSKENLLGQNNSFSIRLVIQSCLYRCFLFNILNSRDKRIGRTNSVVRQTSNRRNYEWGWYYQFFL</sequence>
<keyword evidence="4 9" id="KW-0812">Transmembrane</keyword>
<evidence type="ECO:0000256" key="4">
    <source>
        <dbReference type="ARBA" id="ARBA00022692"/>
    </source>
</evidence>
<feature type="transmembrane region" description="Helical" evidence="9">
    <location>
        <begin position="649"/>
        <end position="670"/>
    </location>
</feature>
<feature type="transmembrane region" description="Helical" evidence="9">
    <location>
        <begin position="215"/>
        <end position="235"/>
    </location>
</feature>
<organism evidence="11">
    <name type="scientific">Commiphora gileadensis</name>
    <dbReference type="NCBI Taxonomy" id="1700993"/>
    <lineage>
        <taxon>Eukaryota</taxon>
        <taxon>Viridiplantae</taxon>
        <taxon>Streptophyta</taxon>
        <taxon>Embryophyta</taxon>
        <taxon>Tracheophyta</taxon>
        <taxon>Spermatophyta</taxon>
        <taxon>Magnoliopsida</taxon>
        <taxon>eudicotyledons</taxon>
        <taxon>Gunneridae</taxon>
        <taxon>Pentapetalae</taxon>
        <taxon>rosids</taxon>
        <taxon>malvids</taxon>
        <taxon>Sapindales</taxon>
        <taxon>Burseraceae</taxon>
        <taxon>Commiphora</taxon>
    </lineage>
</organism>
<evidence type="ECO:0000256" key="5">
    <source>
        <dbReference type="ARBA" id="ARBA00022967"/>
    </source>
</evidence>
<dbReference type="GO" id="GO:0015990">
    <property type="term" value="P:electron transport coupled proton transport"/>
    <property type="evidence" value="ECO:0007669"/>
    <property type="project" value="TreeGrafter"/>
</dbReference>
<evidence type="ECO:0000256" key="3">
    <source>
        <dbReference type="ARBA" id="ARBA00022448"/>
    </source>
</evidence>
<feature type="domain" description="NADH:quinone oxidoreductase/Mrp antiporter transmembrane" evidence="10">
    <location>
        <begin position="177"/>
        <end position="262"/>
    </location>
</feature>
<dbReference type="GO" id="GO:0008137">
    <property type="term" value="F:NADH dehydrogenase (ubiquinone) activity"/>
    <property type="evidence" value="ECO:0007669"/>
    <property type="project" value="InterPro"/>
</dbReference>
<evidence type="ECO:0000256" key="2">
    <source>
        <dbReference type="ARBA" id="ARBA00008200"/>
    </source>
</evidence>
<dbReference type="InterPro" id="IPR001750">
    <property type="entry name" value="ND/Mrp_TM"/>
</dbReference>
<proteinExistence type="inferred from homology"/>
<dbReference type="Pfam" id="PF00361">
    <property type="entry name" value="Proton_antipo_M"/>
    <property type="match status" value="1"/>
</dbReference>
<keyword evidence="7" id="KW-0520">NAD</keyword>
<evidence type="ECO:0000256" key="9">
    <source>
        <dbReference type="SAM" id="Phobius"/>
    </source>
</evidence>
<gene>
    <name evidence="11" type="primary">ndhF</name>
</gene>
<dbReference type="AlphaFoldDB" id="A0A410PAB6"/>
<evidence type="ECO:0000256" key="8">
    <source>
        <dbReference type="ARBA" id="ARBA00023136"/>
    </source>
</evidence>
<keyword evidence="3" id="KW-0813">Transport</keyword>
<feature type="transmembrane region" description="Helical" evidence="9">
    <location>
        <begin position="71"/>
        <end position="90"/>
    </location>
</feature>
<keyword evidence="11" id="KW-0934">Plastid</keyword>
<feature type="transmembrane region" description="Helical" evidence="9">
    <location>
        <begin position="434"/>
        <end position="451"/>
    </location>
</feature>
<dbReference type="GO" id="GO:0016020">
    <property type="term" value="C:membrane"/>
    <property type="evidence" value="ECO:0007669"/>
    <property type="project" value="UniProtKB-SubCell"/>
</dbReference>
<feature type="transmembrane region" description="Helical" evidence="9">
    <location>
        <begin position="528"/>
        <end position="546"/>
    </location>
</feature>
<comment type="similarity">
    <text evidence="2">Belongs to the complex I subunit 5 family.</text>
</comment>
<protein>
    <submittedName>
        <fullName evidence="11">NADH-plastoquinone oxidoreductase subunit 5</fullName>
    </submittedName>
</protein>
<reference evidence="11" key="1">
    <citation type="journal article" date="2019" name="PLoS ONE">
        <title>First complete chloroplast genomics and comparative phylogenetic analysis of Commiphora gileadensis and C. foliacea: Myrrh producing trees.</title>
        <authorList>
            <person name="Khan A."/>
            <person name="Asaf S."/>
            <person name="Khan A.L."/>
            <person name="Al-Harrasi A."/>
            <person name="Al-Sudairy O."/>
            <person name="AbdulKareem N.M."/>
            <person name="Khan A."/>
            <person name="Shehzad T."/>
            <person name="Alsaady N."/>
            <person name="Al-Lawati A."/>
            <person name="Al-Rawahi A."/>
            <person name="Shinwari Z.K."/>
        </authorList>
    </citation>
    <scope>NUCLEOTIDE SEQUENCE</scope>
</reference>
<dbReference type="GO" id="GO:0042773">
    <property type="term" value="P:ATP synthesis coupled electron transport"/>
    <property type="evidence" value="ECO:0007669"/>
    <property type="project" value="InterPro"/>
</dbReference>
<evidence type="ECO:0000259" key="10">
    <source>
        <dbReference type="Pfam" id="PF00361"/>
    </source>
</evidence>
<dbReference type="GO" id="GO:0009507">
    <property type="term" value="C:chloroplast"/>
    <property type="evidence" value="ECO:0007669"/>
    <property type="project" value="TreeGrafter"/>
</dbReference>
<dbReference type="RefSeq" id="YP_009561659.1">
    <property type="nucleotide sequence ID" value="NC_041104.1"/>
</dbReference>
<dbReference type="PANTHER" id="PTHR42829:SF2">
    <property type="entry name" value="NADH-UBIQUINONE OXIDOREDUCTASE CHAIN 5"/>
    <property type="match status" value="1"/>
</dbReference>
<evidence type="ECO:0000313" key="11">
    <source>
        <dbReference type="EMBL" id="QAT19747.1"/>
    </source>
</evidence>
<feature type="transmembrane region" description="Helical" evidence="9">
    <location>
        <begin position="31"/>
        <end position="50"/>
    </location>
</feature>
<dbReference type="GeneID" id="39332764"/>
<feature type="transmembrane region" description="Helical" evidence="9">
    <location>
        <begin position="142"/>
        <end position="164"/>
    </location>
</feature>
<dbReference type="EMBL" id="MH042752">
    <property type="protein sequence ID" value="QAT19747.1"/>
    <property type="molecule type" value="Genomic_DNA"/>
</dbReference>
<keyword evidence="11" id="KW-0150">Chloroplast</keyword>
<accession>A0A410PAB6</accession>
<evidence type="ECO:0000256" key="6">
    <source>
        <dbReference type="ARBA" id="ARBA00022989"/>
    </source>
</evidence>
<keyword evidence="5" id="KW-1278">Translocase</keyword>
<dbReference type="InterPro" id="IPR003945">
    <property type="entry name" value="NU5C-like"/>
</dbReference>